<comment type="caution">
    <text evidence="5">The sequence shown here is derived from an EMBL/GenBank/DDBJ whole genome shotgun (WGS) entry which is preliminary data.</text>
</comment>
<evidence type="ECO:0000313" key="5">
    <source>
        <dbReference type="EMBL" id="CAF0786676.1"/>
    </source>
</evidence>
<dbReference type="EMBL" id="CAJOBC010000316">
    <property type="protein sequence ID" value="CAF3570528.1"/>
    <property type="molecule type" value="Genomic_DNA"/>
</dbReference>
<dbReference type="Proteomes" id="UP000677228">
    <property type="component" value="Unassembled WGS sequence"/>
</dbReference>
<keyword evidence="2" id="KW-0645">Protease</keyword>
<dbReference type="Pfam" id="PF13898">
    <property type="entry name" value="MINDY-3_4_CD"/>
    <property type="match status" value="2"/>
</dbReference>
<protein>
    <recommendedName>
        <fullName evidence="2">Ubiquitin carboxyl-terminal hydrolase MINDY</fullName>
        <ecNumber evidence="2">3.4.19.12</ecNumber>
    </recommendedName>
</protein>
<proteinExistence type="inferred from homology"/>
<dbReference type="GO" id="GO:0006508">
    <property type="term" value="P:proteolysis"/>
    <property type="evidence" value="ECO:0007669"/>
    <property type="project" value="UniProtKB-KW"/>
</dbReference>
<evidence type="ECO:0000256" key="1">
    <source>
        <dbReference type="ARBA" id="ARBA00011074"/>
    </source>
</evidence>
<comment type="catalytic activity">
    <reaction evidence="2">
        <text>Thiol-dependent hydrolysis of ester, thioester, amide, peptide and isopeptide bonds formed by the C-terminal Gly of ubiquitin (a 76-residue protein attached to proteins as an intracellular targeting signal).</text>
        <dbReference type="EC" id="3.4.19.12"/>
    </reaction>
</comment>
<dbReference type="GO" id="GO:0004843">
    <property type="term" value="F:cysteine-type deubiquitinase activity"/>
    <property type="evidence" value="ECO:0007669"/>
    <property type="project" value="UniProtKB-UniRule"/>
</dbReference>
<dbReference type="InterPro" id="IPR039785">
    <property type="entry name" value="MINY3/4"/>
</dbReference>
<comment type="function">
    <text evidence="2">Hydrolase that can remove 'Lys-48'-linked conjugated ubiquitin from proteins.</text>
</comment>
<evidence type="ECO:0000256" key="2">
    <source>
        <dbReference type="RuleBase" id="RU367088"/>
    </source>
</evidence>
<reference evidence="5" key="1">
    <citation type="submission" date="2021-02" db="EMBL/GenBank/DDBJ databases">
        <authorList>
            <person name="Nowell W R."/>
        </authorList>
    </citation>
    <scope>NUCLEOTIDE SEQUENCE</scope>
</reference>
<dbReference type="EMBL" id="CAJOBA010000097">
    <property type="protein sequence ID" value="CAF3503707.1"/>
    <property type="molecule type" value="Genomic_DNA"/>
</dbReference>
<dbReference type="Proteomes" id="UP000681722">
    <property type="component" value="Unassembled WGS sequence"/>
</dbReference>
<evidence type="ECO:0000313" key="4">
    <source>
        <dbReference type="EMBL" id="CAF0728986.1"/>
    </source>
</evidence>
<evidence type="ECO:0000313" key="7">
    <source>
        <dbReference type="EMBL" id="CAF3570528.1"/>
    </source>
</evidence>
<name>A0A813RM31_9BILA</name>
<keyword evidence="2" id="KW-0833">Ubl conjugation pathway</keyword>
<dbReference type="EMBL" id="CAJNOK010000097">
    <property type="protein sequence ID" value="CAF0728986.1"/>
    <property type="molecule type" value="Genomic_DNA"/>
</dbReference>
<dbReference type="PANTHER" id="PTHR12473">
    <property type="entry name" value="UBIQUITIN CARBOXYL-TERMINAL HYDROLASE MINDY-4-RELATED"/>
    <property type="match status" value="1"/>
</dbReference>
<dbReference type="AlphaFoldDB" id="A0A813RM31"/>
<organism evidence="5 8">
    <name type="scientific">Didymodactylos carnosus</name>
    <dbReference type="NCBI Taxonomy" id="1234261"/>
    <lineage>
        <taxon>Eukaryota</taxon>
        <taxon>Metazoa</taxon>
        <taxon>Spiralia</taxon>
        <taxon>Gnathifera</taxon>
        <taxon>Rotifera</taxon>
        <taxon>Eurotatoria</taxon>
        <taxon>Bdelloidea</taxon>
        <taxon>Philodinida</taxon>
        <taxon>Philodinidae</taxon>
        <taxon>Didymodactylos</taxon>
    </lineage>
</organism>
<keyword evidence="2" id="KW-0788">Thiol protease</keyword>
<dbReference type="EC" id="3.4.19.12" evidence="2"/>
<evidence type="ECO:0000313" key="8">
    <source>
        <dbReference type="Proteomes" id="UP000663829"/>
    </source>
</evidence>
<dbReference type="InterPro" id="IPR025257">
    <property type="entry name" value="MINDY-3/4_CD"/>
</dbReference>
<gene>
    <name evidence="5" type="ORF">GPM918_LOCUS2772</name>
    <name evidence="4" type="ORF">OVA965_LOCUS656</name>
    <name evidence="7" type="ORF">SRO942_LOCUS2772</name>
    <name evidence="6" type="ORF">TMI583_LOCUS656</name>
</gene>
<dbReference type="EMBL" id="CAJNOQ010000316">
    <property type="protein sequence ID" value="CAF0786676.1"/>
    <property type="molecule type" value="Genomic_DNA"/>
</dbReference>
<dbReference type="GO" id="GO:1990380">
    <property type="term" value="F:K48-linked deubiquitinase activity"/>
    <property type="evidence" value="ECO:0007669"/>
    <property type="project" value="UniProtKB-UniRule"/>
</dbReference>
<evidence type="ECO:0000313" key="6">
    <source>
        <dbReference type="EMBL" id="CAF3503707.1"/>
    </source>
</evidence>
<dbReference type="PANTHER" id="PTHR12473:SF18">
    <property type="entry name" value="INACTIVE UBIQUITIN CARBOXYL-TERMINAL HYDROLASE MINDY-4B"/>
    <property type="match status" value="1"/>
</dbReference>
<dbReference type="OrthoDB" id="10263628at2759"/>
<dbReference type="GO" id="GO:0071108">
    <property type="term" value="P:protein K48-linked deubiquitination"/>
    <property type="evidence" value="ECO:0007669"/>
    <property type="project" value="InterPro"/>
</dbReference>
<sequence length="393" mass="45315">MPAIPPGVAVQSAGQEDFSIQPSSDEYSDKEILNLVNYFEISRAELQNRVDSLLAQPILKSKNIDEKAPKLLDDDYIASIGNSLNMNSLRLYSQGDPITLAIASTLRLLSNGTTIHSFSTTWFNSKFIFRDIEDPINYGLVADRTGARGLILCVQSFILRSLLTKKLLSEVKHGSVSVSAEARIDAFVDAITEMLWQAGDRRGATIVVPYGDECFSNYGDHYVPDEFTERLHLFEFVDIEKLRLFVIKCLQYEKPLYGIKERSQIGFLHWSKYEEDEEWNKEIGSMFRTPKYPIWMVCLNKRYAIIFSTNINLLNNWIYENYFQLQIYTGLKKQENPCIIHIDTRNQYPISYYNTYSDIEDDQRTPDIIQLLQSRWAGCIIEDADPHELMTLF</sequence>
<comment type="similarity">
    <text evidence="1 2">Belongs to the MINDY deubiquitinase family. FAM188 subfamily.</text>
</comment>
<feature type="domain" description="Deubiquitinating enzyme MINDY-3/4 conserved" evidence="3">
    <location>
        <begin position="106"/>
        <end position="377"/>
    </location>
</feature>
<dbReference type="SMART" id="SM01174">
    <property type="entry name" value="DUF4205"/>
    <property type="match status" value="1"/>
</dbReference>
<dbReference type="Proteomes" id="UP000663829">
    <property type="component" value="Unassembled WGS sequence"/>
</dbReference>
<accession>A0A813RM31</accession>
<keyword evidence="8" id="KW-1185">Reference proteome</keyword>
<evidence type="ECO:0000259" key="3">
    <source>
        <dbReference type="SMART" id="SM01174"/>
    </source>
</evidence>
<dbReference type="Proteomes" id="UP000682733">
    <property type="component" value="Unassembled WGS sequence"/>
</dbReference>
<keyword evidence="2" id="KW-0378">Hydrolase</keyword>